<feature type="compositionally biased region" description="Gly residues" evidence="2">
    <location>
        <begin position="738"/>
        <end position="748"/>
    </location>
</feature>
<evidence type="ECO:0000313" key="3">
    <source>
        <dbReference type="EMBL" id="OXU30064.1"/>
    </source>
</evidence>
<proteinExistence type="predicted"/>
<feature type="region of interest" description="Disordered" evidence="2">
    <location>
        <begin position="677"/>
        <end position="700"/>
    </location>
</feature>
<feature type="region of interest" description="Disordered" evidence="2">
    <location>
        <begin position="1723"/>
        <end position="1758"/>
    </location>
</feature>
<feature type="region of interest" description="Disordered" evidence="2">
    <location>
        <begin position="829"/>
        <end position="848"/>
    </location>
</feature>
<protein>
    <submittedName>
        <fullName evidence="3">Uncharacterized protein</fullName>
    </submittedName>
</protein>
<keyword evidence="1" id="KW-0175">Coiled coil</keyword>
<dbReference type="Proteomes" id="UP000215335">
    <property type="component" value="Unassembled WGS sequence"/>
</dbReference>
<feature type="compositionally biased region" description="Acidic residues" evidence="2">
    <location>
        <begin position="1741"/>
        <end position="1752"/>
    </location>
</feature>
<organism evidence="3 4">
    <name type="scientific">Trichomalopsis sarcophagae</name>
    <dbReference type="NCBI Taxonomy" id="543379"/>
    <lineage>
        <taxon>Eukaryota</taxon>
        <taxon>Metazoa</taxon>
        <taxon>Ecdysozoa</taxon>
        <taxon>Arthropoda</taxon>
        <taxon>Hexapoda</taxon>
        <taxon>Insecta</taxon>
        <taxon>Pterygota</taxon>
        <taxon>Neoptera</taxon>
        <taxon>Endopterygota</taxon>
        <taxon>Hymenoptera</taxon>
        <taxon>Apocrita</taxon>
        <taxon>Proctotrupomorpha</taxon>
        <taxon>Chalcidoidea</taxon>
        <taxon>Pteromalidae</taxon>
        <taxon>Pteromalinae</taxon>
        <taxon>Trichomalopsis</taxon>
    </lineage>
</organism>
<dbReference type="EMBL" id="NNAY01000198">
    <property type="protein sequence ID" value="OXU30064.1"/>
    <property type="molecule type" value="Genomic_DNA"/>
</dbReference>
<reference evidence="3 4" key="1">
    <citation type="journal article" date="2017" name="Curr. Biol.">
        <title>The Evolution of Venom by Co-option of Single-Copy Genes.</title>
        <authorList>
            <person name="Martinson E.O."/>
            <person name="Mrinalini"/>
            <person name="Kelkar Y.D."/>
            <person name="Chang C.H."/>
            <person name="Werren J.H."/>
        </authorList>
    </citation>
    <scope>NUCLEOTIDE SEQUENCE [LARGE SCALE GENOMIC DNA]</scope>
    <source>
        <strain evidence="3 4">Alberta</strain>
        <tissue evidence="3">Whole body</tissue>
    </source>
</reference>
<gene>
    <name evidence="3" type="ORF">TSAR_017053</name>
</gene>
<dbReference type="OrthoDB" id="2386367at2759"/>
<accession>A0A232FH48</accession>
<comment type="caution">
    <text evidence="3">The sequence shown here is derived from an EMBL/GenBank/DDBJ whole genome shotgun (WGS) entry which is preliminary data.</text>
</comment>
<name>A0A232FH48_9HYME</name>
<evidence type="ECO:0000256" key="1">
    <source>
        <dbReference type="SAM" id="Coils"/>
    </source>
</evidence>
<feature type="region of interest" description="Disordered" evidence="2">
    <location>
        <begin position="736"/>
        <end position="758"/>
    </location>
</feature>
<feature type="coiled-coil region" evidence="1">
    <location>
        <begin position="1041"/>
        <end position="1075"/>
    </location>
</feature>
<evidence type="ECO:0000256" key="2">
    <source>
        <dbReference type="SAM" id="MobiDB-lite"/>
    </source>
</evidence>
<sequence>MIGEEHRILPNMIQLLQNGFENEVDNNSPRNIALVLGLAGSYKYDLIRLIIAKNKQVNHNININTNNQNSLNNTITVRKNFPDFIIDSIANTAFYDYSEFDESKTVEEEISAKFLLNKVINYADSIKIILTIPEFKIKSSSADEHINLLLDNVVEIIQDFDKLENSIALVVTKVANDNLASDGNFIEKIADNLRKYSTDEKSALKKQNLINILLKNNNGVYTNIGVFRKPENLGEEISESEVSRIDLKSLEMVINVNTKFVKHDKNNFLYYITSDPLSCTDCLDKLVNGIKSGISIGLREIGQNIKQFYENEELRLKDYKRFHDEISLGIKSLEGLHNTSFSSTTEFLTKLIHLKDIHTMIPQKIILSINSYAEYLNFIQKSVNKSSKYSELEKIDSLSFRNHFISIIDEITEDLRNSQSWYTFLIDFHNSLSRYSAQEARESIKGYTKHLINEHLIWNDKEMRQKMELDEENDQSDINPSEYEERKQNIAMSVEKIITTANLNNWDQISSSLAKATISNTKLKFLSKMLESLLISPSDKIISTCSDNKLQIQGQFIKLSDVSKEEHSKCKGKPVKEIELFASNTVFIDGALNKTGEEIQLSIVAPTWEIIGKPKIILDGKPGEPHEVDTAPDTFTVPGAAGNDGLPGKPGGPSGSLLAIGSNFINEENLVISLVGGKGGPGQKGSDGVAGKDGNLDPKVKKQDGKVVNYLDICKQVSENIVKTCYECTDESNKCQNGGKGGKGGEGGKGGRKGRVQPIKLNGGYANIRGYITDGSDGPNGEHGNSKEGGLAKILKFRLCVSESRPKPIKPNKFQPVLHLITNENTIDKRCGPEKMDEKSFNSDGKEEPPFLNTRETAYILNDYKKYIISILGTDEKIREESLREFLDQIENDSHFQDLNDCMPLIIELQNLEAQFFELHKKVSLLPFYESLLRRTTQYAKSFYQEREKNIEKYDEQWFDDRRNALTYLYTATFSKIISIRDNKSSNMIINALAYLDPAIENIEKFNDISKAVLMDKVQSDYYNLMDDKIKEAMVFIPLIKDKTKNIIKNVDAEIRTLINEIQTLEGKVVKQRKELEIMGGKLKNAIAIRSFLAVPQIVAQILSLTGPIGQTVGTVITGSSMLIEALSVRDVPKENIKVEALPKVFDRYMSKIGEANDKREMLQKYLGAIEEEFKNTEKKVAPPPSVLELRDNLSNITKTIEEEKRSGVSPDKISEKTDAVKALLDQSVTKLGSTLADKNYTNNTIIKTWSKHINRAANSFSVMQVPASLFKSISADSEKVDLVVRAIKESGDQLKKLDMHKKEIYEHVIPQCRGLQKQLSELSNDSTADKSHAALDISKWKIQGMLMLLKSEMRKMTEGLSVQEDIARLMEELNYALSTMIDVYDRIQDYRDRKELADYIKDINPTASDTETIIRDVTLKNAVDKLKLIIQSNIVLEEHERAIFAIKQRVYPMAHKFLAEYQLPFASNLSISALATKAAEKLRNIKNQIEVDNITILKEDKFWFDDAPFTVEDGARGPFYVWKYAENKQAISRLLRGKEITLKSHITKSNPEFSAVKFRFVGIKFNFADKAAQKEFEGILKDFKLTMVHMGNSQYKCNDKFHVIMNDKHNFTVEYSTLLGNRVHSKIKKQEALLSPYTSWTISLQQNLLKRDFASLAQYENMTIDLALEGNGTYIHNTDERFIVHKICNDDLAKYYKDDETISGLTTAQLFNKEVLDEIPGIGYTEDQKPRSRIRRSLSDDELEQDEDEDLFSTSGAGSSMKSSFINNIFNLIGTGLVAYEYLNPVNKIKQWFNKYETNIDHEDFVVPDNNIPTDMKMLNVQPPADTELPKVAEMFIDDDLPRVNNLLNDATFCSHGNLLLLDLFIRSKSGVKYGHERLAVKPNVNLEYAQHLAYGKQTK</sequence>
<keyword evidence="4" id="KW-1185">Reference proteome</keyword>
<evidence type="ECO:0000313" key="4">
    <source>
        <dbReference type="Proteomes" id="UP000215335"/>
    </source>
</evidence>